<protein>
    <submittedName>
        <fullName evidence="1">Uncharacterized protein</fullName>
    </submittedName>
</protein>
<gene>
    <name evidence="1" type="ORF">LCGC14_1101000</name>
</gene>
<accession>A0A0F9QFL2</accession>
<organism evidence="1">
    <name type="scientific">marine sediment metagenome</name>
    <dbReference type="NCBI Taxonomy" id="412755"/>
    <lineage>
        <taxon>unclassified sequences</taxon>
        <taxon>metagenomes</taxon>
        <taxon>ecological metagenomes</taxon>
    </lineage>
</organism>
<sequence length="71" mass="8136">MCWNHSPHCQVGPNVWHCVPGCGNLEPSELMRLRAVVAGVKQWRQNIDARFGDRRDWSPLDFDAFDTIIGE</sequence>
<evidence type="ECO:0000313" key="1">
    <source>
        <dbReference type="EMBL" id="KKN04083.1"/>
    </source>
</evidence>
<dbReference type="AlphaFoldDB" id="A0A0F9QFL2"/>
<name>A0A0F9QFL2_9ZZZZ</name>
<dbReference type="EMBL" id="LAZR01004960">
    <property type="protein sequence ID" value="KKN04083.1"/>
    <property type="molecule type" value="Genomic_DNA"/>
</dbReference>
<comment type="caution">
    <text evidence="1">The sequence shown here is derived from an EMBL/GenBank/DDBJ whole genome shotgun (WGS) entry which is preliminary data.</text>
</comment>
<proteinExistence type="predicted"/>
<reference evidence="1" key="1">
    <citation type="journal article" date="2015" name="Nature">
        <title>Complex archaea that bridge the gap between prokaryotes and eukaryotes.</title>
        <authorList>
            <person name="Spang A."/>
            <person name="Saw J.H."/>
            <person name="Jorgensen S.L."/>
            <person name="Zaremba-Niedzwiedzka K."/>
            <person name="Martijn J."/>
            <person name="Lind A.E."/>
            <person name="van Eijk R."/>
            <person name="Schleper C."/>
            <person name="Guy L."/>
            <person name="Ettema T.J."/>
        </authorList>
    </citation>
    <scope>NUCLEOTIDE SEQUENCE</scope>
</reference>